<dbReference type="SUPFAM" id="SSF52540">
    <property type="entry name" value="P-loop containing nucleoside triphosphate hydrolases"/>
    <property type="match status" value="1"/>
</dbReference>
<dbReference type="InterPro" id="IPR022812">
    <property type="entry name" value="Dynamin"/>
</dbReference>
<dbReference type="GO" id="GO:0016020">
    <property type="term" value="C:membrane"/>
    <property type="evidence" value="ECO:0007669"/>
    <property type="project" value="TreeGrafter"/>
</dbReference>
<dbReference type="InterPro" id="IPR027417">
    <property type="entry name" value="P-loop_NTPase"/>
</dbReference>
<protein>
    <recommendedName>
        <fullName evidence="7">GED domain-containing protein</fullName>
    </recommendedName>
</protein>
<dbReference type="Gene3D" id="3.40.50.300">
    <property type="entry name" value="P-loop containing nucleotide triphosphate hydrolases"/>
    <property type="match status" value="1"/>
</dbReference>
<feature type="domain" description="Dynamin-type G" evidence="5">
    <location>
        <begin position="1"/>
        <end position="219"/>
    </location>
</feature>
<dbReference type="InterPro" id="IPR000375">
    <property type="entry name" value="Dynamin_stalk"/>
</dbReference>
<accession>A0A2N9GXF6</accession>
<evidence type="ECO:0000259" key="5">
    <source>
        <dbReference type="PROSITE" id="PS51718"/>
    </source>
</evidence>
<evidence type="ECO:0000256" key="2">
    <source>
        <dbReference type="ARBA" id="ARBA00023134"/>
    </source>
</evidence>
<keyword evidence="1" id="KW-0547">Nucleotide-binding</keyword>
<evidence type="ECO:0000256" key="3">
    <source>
        <dbReference type="ARBA" id="ARBA00023175"/>
    </source>
</evidence>
<evidence type="ECO:0000256" key="1">
    <source>
        <dbReference type="ARBA" id="ARBA00022741"/>
    </source>
</evidence>
<dbReference type="GO" id="GO:0005737">
    <property type="term" value="C:cytoplasm"/>
    <property type="evidence" value="ECO:0007669"/>
    <property type="project" value="TreeGrafter"/>
</dbReference>
<dbReference type="GO" id="GO:0003924">
    <property type="term" value="F:GTPase activity"/>
    <property type="evidence" value="ECO:0007669"/>
    <property type="project" value="InterPro"/>
</dbReference>
<dbReference type="PROSITE" id="PS51388">
    <property type="entry name" value="GED"/>
    <property type="match status" value="1"/>
</dbReference>
<dbReference type="InterPro" id="IPR020850">
    <property type="entry name" value="GED_dom"/>
</dbReference>
<dbReference type="InterPro" id="IPR045063">
    <property type="entry name" value="Dynamin_N"/>
</dbReference>
<dbReference type="InterPro" id="IPR030381">
    <property type="entry name" value="G_DYNAMIN_dom"/>
</dbReference>
<dbReference type="InterPro" id="IPR003130">
    <property type="entry name" value="GED"/>
</dbReference>
<keyword evidence="3" id="KW-0505">Motor protein</keyword>
<dbReference type="AlphaFoldDB" id="A0A2N9GXF6"/>
<dbReference type="InterPro" id="IPR001401">
    <property type="entry name" value="Dynamin_GTPase"/>
</dbReference>
<feature type="domain" description="GED" evidence="4">
    <location>
        <begin position="431"/>
        <end position="520"/>
    </location>
</feature>
<evidence type="ECO:0008006" key="7">
    <source>
        <dbReference type="Google" id="ProtNLM"/>
    </source>
</evidence>
<proteinExistence type="predicted"/>
<reference evidence="6" key="1">
    <citation type="submission" date="2018-02" db="EMBL/GenBank/DDBJ databases">
        <authorList>
            <person name="Cohen D.B."/>
            <person name="Kent A.D."/>
        </authorList>
    </citation>
    <scope>NUCLEOTIDE SEQUENCE</scope>
</reference>
<dbReference type="PROSITE" id="PS51718">
    <property type="entry name" value="G_DYNAMIN_2"/>
    <property type="match status" value="1"/>
</dbReference>
<dbReference type="SMART" id="SM00302">
    <property type="entry name" value="GED"/>
    <property type="match status" value="1"/>
</dbReference>
<dbReference type="Pfam" id="PF00350">
    <property type="entry name" value="Dynamin_N"/>
    <property type="match status" value="1"/>
</dbReference>
<dbReference type="SMART" id="SM00053">
    <property type="entry name" value="DYNc"/>
    <property type="match status" value="1"/>
</dbReference>
<organism evidence="6">
    <name type="scientific">Fagus sylvatica</name>
    <name type="common">Beechnut</name>
    <dbReference type="NCBI Taxonomy" id="28930"/>
    <lineage>
        <taxon>Eukaryota</taxon>
        <taxon>Viridiplantae</taxon>
        <taxon>Streptophyta</taxon>
        <taxon>Embryophyta</taxon>
        <taxon>Tracheophyta</taxon>
        <taxon>Spermatophyta</taxon>
        <taxon>Magnoliopsida</taxon>
        <taxon>eudicotyledons</taxon>
        <taxon>Gunneridae</taxon>
        <taxon>Pentapetalae</taxon>
        <taxon>rosids</taxon>
        <taxon>fabids</taxon>
        <taxon>Fagales</taxon>
        <taxon>Fagaceae</taxon>
        <taxon>Fagus</taxon>
    </lineage>
</organism>
<name>A0A2N9GXF6_FAGSY</name>
<dbReference type="Pfam" id="PF02212">
    <property type="entry name" value="GED"/>
    <property type="match status" value="1"/>
</dbReference>
<dbReference type="PANTHER" id="PTHR11566:SF173">
    <property type="entry name" value="DYNAMIN-RELATED PROTEIN 4C"/>
    <property type="match status" value="1"/>
</dbReference>
<gene>
    <name evidence="6" type="ORF">FSB_LOCUS31943</name>
</gene>
<keyword evidence="2" id="KW-0342">GTP-binding</keyword>
<evidence type="ECO:0000259" key="4">
    <source>
        <dbReference type="PROSITE" id="PS51388"/>
    </source>
</evidence>
<evidence type="ECO:0000313" key="6">
    <source>
        <dbReference type="EMBL" id="SPD04061.1"/>
    </source>
</evidence>
<dbReference type="PRINTS" id="PR00195">
    <property type="entry name" value="DYNAMIN"/>
</dbReference>
<dbReference type="GO" id="GO:0005874">
    <property type="term" value="C:microtubule"/>
    <property type="evidence" value="ECO:0007669"/>
    <property type="project" value="TreeGrafter"/>
</dbReference>
<dbReference type="Pfam" id="PF01031">
    <property type="entry name" value="Dynamin_M"/>
    <property type="match status" value="1"/>
</dbReference>
<dbReference type="GO" id="GO:0008017">
    <property type="term" value="F:microtubule binding"/>
    <property type="evidence" value="ECO:0007669"/>
    <property type="project" value="TreeGrafter"/>
</dbReference>
<dbReference type="PANTHER" id="PTHR11566">
    <property type="entry name" value="DYNAMIN"/>
    <property type="match status" value="1"/>
</dbReference>
<dbReference type="EMBL" id="OIVN01002488">
    <property type="protein sequence ID" value="SPD04061.1"/>
    <property type="molecule type" value="Genomic_DNA"/>
</dbReference>
<dbReference type="Gene3D" id="1.20.120.1240">
    <property type="entry name" value="Dynamin, middle domain"/>
    <property type="match status" value="1"/>
</dbReference>
<dbReference type="GO" id="GO:0005525">
    <property type="term" value="F:GTP binding"/>
    <property type="evidence" value="ECO:0007669"/>
    <property type="project" value="InterPro"/>
</dbReference>
<sequence length="520" mass="59159">MRLQHQPLPQPELVLKFKGKVVKTDEEHVSEAISRATDEIAGLDKGISGTPLTLEVRKNGVPDLTMVDLPGITRVPVHGQPEDIYDQIRKIIMEYITPEESIILNVLSATVDFPTCESIRMSQMVDKSGERTLAVVTKSDKAPEGLLEKVTADDVNIGLGYIDKSMVGVPVLAQKLVQIQAESIAKNLPEIVKSINEKLNLNVAELKGMPKKMSSLSEAITVFMQIIGSAKESLRKILLRGEFDEYPDEKKMHCTARLVELLDQYSDELHTNAESNPEKNFLMEEIMVLEETKGIWLPNFLPRTAFLTVHQRKVNGISSIPTSFAEKVWNYVEEVVISVIMRHSDKYHQLQLPFRRAGQNLIAKMKERSVDWVMEIVEMEKLTDYTCNPEYLSDWNKRMSYYQHSFLKAVLPAEEWPSFSKAVLPKEWPSAFDMKMRMTAYWKIVLRRLVDCMALHLQLSVSKLVNKEFEKEIVDELMGASGGIERMLDESPSVNAKRLKINKSIELLQKSKEVVAKIMD</sequence>